<keyword evidence="2" id="KW-1185">Reference proteome</keyword>
<gene>
    <name evidence="1" type="ORF">SCALOS_LOCUS5334</name>
</gene>
<dbReference type="Proteomes" id="UP000789860">
    <property type="component" value="Unassembled WGS sequence"/>
</dbReference>
<name>A0ACA9LYD3_9GLOM</name>
<comment type="caution">
    <text evidence="1">The sequence shown here is derived from an EMBL/GenBank/DDBJ whole genome shotgun (WGS) entry which is preliminary data.</text>
</comment>
<organism evidence="1 2">
    <name type="scientific">Scutellospora calospora</name>
    <dbReference type="NCBI Taxonomy" id="85575"/>
    <lineage>
        <taxon>Eukaryota</taxon>
        <taxon>Fungi</taxon>
        <taxon>Fungi incertae sedis</taxon>
        <taxon>Mucoromycota</taxon>
        <taxon>Glomeromycotina</taxon>
        <taxon>Glomeromycetes</taxon>
        <taxon>Diversisporales</taxon>
        <taxon>Gigasporaceae</taxon>
        <taxon>Scutellospora</taxon>
    </lineage>
</organism>
<evidence type="ECO:0000313" key="1">
    <source>
        <dbReference type="EMBL" id="CAG8555752.1"/>
    </source>
</evidence>
<feature type="non-terminal residue" evidence="1">
    <location>
        <position position="70"/>
    </location>
</feature>
<evidence type="ECO:0000313" key="2">
    <source>
        <dbReference type="Proteomes" id="UP000789860"/>
    </source>
</evidence>
<reference evidence="1" key="1">
    <citation type="submission" date="2021-06" db="EMBL/GenBank/DDBJ databases">
        <authorList>
            <person name="Kallberg Y."/>
            <person name="Tangrot J."/>
            <person name="Rosling A."/>
        </authorList>
    </citation>
    <scope>NUCLEOTIDE SEQUENCE</scope>
    <source>
        <strain evidence="1">AU212A</strain>
    </source>
</reference>
<proteinExistence type="predicted"/>
<protein>
    <submittedName>
        <fullName evidence="1">10457_t:CDS:1</fullName>
    </submittedName>
</protein>
<dbReference type="EMBL" id="CAJVPM010008513">
    <property type="protein sequence ID" value="CAG8555752.1"/>
    <property type="molecule type" value="Genomic_DNA"/>
</dbReference>
<sequence>MEYGYQHCEQYYKNRINKNMNSFLQRLEKRENKLIKEDRIEKLEVSEECIEEHKKYEEIQVIDSFIKFAK</sequence>
<accession>A0ACA9LYD3</accession>